<dbReference type="GO" id="GO:0005886">
    <property type="term" value="C:plasma membrane"/>
    <property type="evidence" value="ECO:0007669"/>
    <property type="project" value="UniProtKB-SubCell"/>
</dbReference>
<evidence type="ECO:0000256" key="3">
    <source>
        <dbReference type="ARBA" id="ARBA00022475"/>
    </source>
</evidence>
<evidence type="ECO:0000313" key="12">
    <source>
        <dbReference type="Proteomes" id="UP000000702"/>
    </source>
</evidence>
<proteinExistence type="predicted"/>
<dbReference type="GO" id="GO:0008658">
    <property type="term" value="F:penicillin binding"/>
    <property type="evidence" value="ECO:0007669"/>
    <property type="project" value="InterPro"/>
</dbReference>
<dbReference type="PANTHER" id="PTHR30627">
    <property type="entry name" value="PEPTIDOGLYCAN D,D-TRANSPEPTIDASE"/>
    <property type="match status" value="1"/>
</dbReference>
<dbReference type="Gene3D" id="3.90.1310.10">
    <property type="entry name" value="Penicillin-binding protein 2a (Domain 2)"/>
    <property type="match status" value="1"/>
</dbReference>
<name>F9W500_TRYCI</name>
<dbReference type="GO" id="GO:0071972">
    <property type="term" value="F:peptidoglycan L,D-transpeptidase activity"/>
    <property type="evidence" value="ECO:0007669"/>
    <property type="project" value="TreeGrafter"/>
</dbReference>
<dbReference type="GO" id="GO:0008360">
    <property type="term" value="P:regulation of cell shape"/>
    <property type="evidence" value="ECO:0007669"/>
    <property type="project" value="UniProtKB-KW"/>
</dbReference>
<sequence length="165" mass="18858">MPEPIPIKDHEKENRLVNKRLLACAVLVIGITCALVGRMYFLQVVQYDYHSTISENNRVHVLPITPTRGLIYDRNGVVLADNRPSYNLTITRERTADLKGELDEIVNLLHLPAEDRAVFDKALKQARHPFVPVTLFYELTEEQIAVLAVNEFRLPGVDVEPQFVR</sequence>
<dbReference type="AlphaFoldDB" id="F9W500"/>
<evidence type="ECO:0000256" key="1">
    <source>
        <dbReference type="ARBA" id="ARBA00004167"/>
    </source>
</evidence>
<evidence type="ECO:0000256" key="7">
    <source>
        <dbReference type="ARBA" id="ARBA00022989"/>
    </source>
</evidence>
<keyword evidence="8" id="KW-0961">Cell wall biogenesis/degradation</keyword>
<evidence type="ECO:0000256" key="2">
    <source>
        <dbReference type="ARBA" id="ARBA00004236"/>
    </source>
</evidence>
<dbReference type="SUPFAM" id="SSF56519">
    <property type="entry name" value="Penicillin binding protein dimerisation domain"/>
    <property type="match status" value="1"/>
</dbReference>
<feature type="non-terminal residue" evidence="11">
    <location>
        <position position="165"/>
    </location>
</feature>
<dbReference type="Proteomes" id="UP000000702">
    <property type="component" value="Unassembled WGS sequence"/>
</dbReference>
<evidence type="ECO:0000256" key="8">
    <source>
        <dbReference type="ARBA" id="ARBA00023316"/>
    </source>
</evidence>
<evidence type="ECO:0000256" key="6">
    <source>
        <dbReference type="ARBA" id="ARBA00022984"/>
    </source>
</evidence>
<comment type="caution">
    <text evidence="11">The sequence shown here is derived from an EMBL/GenBank/DDBJ whole genome shotgun (WGS) entry which is preliminary data.</text>
</comment>
<keyword evidence="5" id="KW-0133">Cell shape</keyword>
<organism evidence="11 12">
    <name type="scientific">Trypanosoma congolense (strain IL3000)</name>
    <dbReference type="NCBI Taxonomy" id="1068625"/>
    <lineage>
        <taxon>Eukaryota</taxon>
        <taxon>Discoba</taxon>
        <taxon>Euglenozoa</taxon>
        <taxon>Kinetoplastea</taxon>
        <taxon>Metakinetoplastina</taxon>
        <taxon>Trypanosomatida</taxon>
        <taxon>Trypanosomatidae</taxon>
        <taxon>Trypanosoma</taxon>
        <taxon>Nannomonas</taxon>
    </lineage>
</organism>
<gene>
    <name evidence="11" type="ORF">TCIL3000_0_03250</name>
</gene>
<dbReference type="InterPro" id="IPR050515">
    <property type="entry name" value="Beta-lactam/transpept"/>
</dbReference>
<keyword evidence="12" id="KW-1185">Reference proteome</keyword>
<keyword evidence="3" id="KW-1003">Cell membrane</keyword>
<evidence type="ECO:0000256" key="5">
    <source>
        <dbReference type="ARBA" id="ARBA00022960"/>
    </source>
</evidence>
<feature type="domain" description="Penicillin-binding protein dimerisation" evidence="10">
    <location>
        <begin position="64"/>
        <end position="165"/>
    </location>
</feature>
<accession>F9W500</accession>
<keyword evidence="7 9" id="KW-1133">Transmembrane helix</keyword>
<dbReference type="EMBL" id="CAEQ01000638">
    <property type="protein sequence ID" value="CCD12247.1"/>
    <property type="molecule type" value="Genomic_DNA"/>
</dbReference>
<reference evidence="12" key="1">
    <citation type="submission" date="2011-07" db="EMBL/GenBank/DDBJ databases">
        <title>Divergent evolution of antigenic variation in African trypanosomes.</title>
        <authorList>
            <person name="Jackson A.P."/>
            <person name="Berry A."/>
            <person name="Allison H.C."/>
            <person name="Burton P."/>
            <person name="Anderson J."/>
            <person name="Aslett M."/>
            <person name="Brown R."/>
            <person name="Corton N."/>
            <person name="Harris D."/>
            <person name="Hauser H."/>
            <person name="Gamble J."/>
            <person name="Gilderthorp R."/>
            <person name="McQuillan J."/>
            <person name="Quail M.A."/>
            <person name="Sanders M."/>
            <person name="Van Tonder A."/>
            <person name="Ginger M.L."/>
            <person name="Donelson J.E."/>
            <person name="Field M.C."/>
            <person name="Barry J.D."/>
            <person name="Berriman M."/>
            <person name="Hertz-Fowler C."/>
        </authorList>
    </citation>
    <scope>NUCLEOTIDE SEQUENCE [LARGE SCALE GENOMIC DNA]</scope>
    <source>
        <strain evidence="12">IL3000</strain>
    </source>
</reference>
<keyword evidence="4 9" id="KW-0812">Transmembrane</keyword>
<evidence type="ECO:0000259" key="10">
    <source>
        <dbReference type="Pfam" id="PF03717"/>
    </source>
</evidence>
<dbReference type="InterPro" id="IPR005311">
    <property type="entry name" value="PBP_dimer"/>
</dbReference>
<keyword evidence="6" id="KW-0573">Peptidoglycan synthesis</keyword>
<evidence type="ECO:0000256" key="4">
    <source>
        <dbReference type="ARBA" id="ARBA00022692"/>
    </source>
</evidence>
<comment type="subcellular location">
    <subcellularLocation>
        <location evidence="2">Cell membrane</location>
    </subcellularLocation>
    <subcellularLocation>
        <location evidence="1">Membrane</location>
        <topology evidence="1">Single-pass membrane protein</topology>
    </subcellularLocation>
</comment>
<dbReference type="InterPro" id="IPR036138">
    <property type="entry name" value="PBP_dimer_sf"/>
</dbReference>
<reference evidence="11 12" key="2">
    <citation type="journal article" date="2012" name="Proc. Natl. Acad. Sci. U.S.A.">
        <title>Antigenic diversity is generated by distinct evolutionary mechanisms in African trypanosome species.</title>
        <authorList>
            <person name="Jackson A.P."/>
            <person name="Berry A."/>
            <person name="Aslett M."/>
            <person name="Allison H.C."/>
            <person name="Burton P."/>
            <person name="Vavrova-Anderson J."/>
            <person name="Brown R."/>
            <person name="Browne H."/>
            <person name="Corton N."/>
            <person name="Hauser H."/>
            <person name="Gamble J."/>
            <person name="Gilderthorp R."/>
            <person name="Marcello L."/>
            <person name="McQuillan J."/>
            <person name="Otto T.D."/>
            <person name="Quail M.A."/>
            <person name="Sanders M.J."/>
            <person name="van Tonder A."/>
            <person name="Ginger M.L."/>
            <person name="Field M.C."/>
            <person name="Barry J.D."/>
            <person name="Hertz-Fowler C."/>
            <person name="Berriman M."/>
        </authorList>
    </citation>
    <scope>NUCLEOTIDE SEQUENCE [LARGE SCALE GENOMIC DNA]</scope>
    <source>
        <strain evidence="11 12">IL3000</strain>
    </source>
</reference>
<protein>
    <submittedName>
        <fullName evidence="11">WGS project CAEQ00000000 data, annotated contig 125</fullName>
    </submittedName>
</protein>
<evidence type="ECO:0000256" key="9">
    <source>
        <dbReference type="SAM" id="Phobius"/>
    </source>
</evidence>
<keyword evidence="9" id="KW-0472">Membrane</keyword>
<dbReference type="PANTHER" id="PTHR30627:SF2">
    <property type="entry name" value="PEPTIDOGLYCAN D,D-TRANSPEPTIDASE MRDA"/>
    <property type="match status" value="1"/>
</dbReference>
<evidence type="ECO:0000313" key="11">
    <source>
        <dbReference type="EMBL" id="CCD12247.1"/>
    </source>
</evidence>
<feature type="transmembrane region" description="Helical" evidence="9">
    <location>
        <begin position="21"/>
        <end position="41"/>
    </location>
</feature>
<dbReference type="Pfam" id="PF03717">
    <property type="entry name" value="PBP_dimer"/>
    <property type="match status" value="1"/>
</dbReference>
<dbReference type="GO" id="GO:0071555">
    <property type="term" value="P:cell wall organization"/>
    <property type="evidence" value="ECO:0007669"/>
    <property type="project" value="UniProtKB-KW"/>
</dbReference>